<evidence type="ECO:0000313" key="2">
    <source>
        <dbReference type="EMBL" id="TYK07572.1"/>
    </source>
</evidence>
<dbReference type="InterPro" id="IPR054722">
    <property type="entry name" value="PolX-like_BBD"/>
</dbReference>
<dbReference type="Proteomes" id="UP000321947">
    <property type="component" value="Unassembled WGS sequence"/>
</dbReference>
<organism evidence="2 3">
    <name type="scientific">Cucumis melo var. makuwa</name>
    <name type="common">Oriental melon</name>
    <dbReference type="NCBI Taxonomy" id="1194695"/>
    <lineage>
        <taxon>Eukaryota</taxon>
        <taxon>Viridiplantae</taxon>
        <taxon>Streptophyta</taxon>
        <taxon>Embryophyta</taxon>
        <taxon>Tracheophyta</taxon>
        <taxon>Spermatophyta</taxon>
        <taxon>Magnoliopsida</taxon>
        <taxon>eudicotyledons</taxon>
        <taxon>Gunneridae</taxon>
        <taxon>Pentapetalae</taxon>
        <taxon>rosids</taxon>
        <taxon>fabids</taxon>
        <taxon>Cucurbitales</taxon>
        <taxon>Cucurbitaceae</taxon>
        <taxon>Benincaseae</taxon>
        <taxon>Cucumis</taxon>
    </lineage>
</organism>
<dbReference type="AlphaFoldDB" id="A0A5D3C8F5"/>
<protein>
    <submittedName>
        <fullName evidence="2">Gag-pol polyprotein</fullName>
    </submittedName>
</protein>
<sequence length="133" mass="14720">MVWRVKKSEQCNVAFTTVQALTDAWYFDSGCSRHMTGNKSFFSELKKCASGHVTFGDGAEGRIIAKENIAKNNLPCLNDVRYVEGLKANLSDVSQLCDQGYSVNFSKDSCVMFVNQLKNIELGCGTESWDISA</sequence>
<feature type="domain" description="Retrovirus-related Pol polyprotein from transposon TNT 1-94-like beta-barrel" evidence="1">
    <location>
        <begin position="25"/>
        <end position="101"/>
    </location>
</feature>
<proteinExistence type="predicted"/>
<evidence type="ECO:0000313" key="3">
    <source>
        <dbReference type="Proteomes" id="UP000321947"/>
    </source>
</evidence>
<gene>
    <name evidence="2" type="ORF">E5676_scaffold852G00040</name>
</gene>
<evidence type="ECO:0000259" key="1">
    <source>
        <dbReference type="Pfam" id="PF22936"/>
    </source>
</evidence>
<accession>A0A5D3C8F5</accession>
<dbReference type="EMBL" id="SSTD01013153">
    <property type="protein sequence ID" value="TYK07572.1"/>
    <property type="molecule type" value="Genomic_DNA"/>
</dbReference>
<dbReference type="Pfam" id="PF22936">
    <property type="entry name" value="Pol_BBD"/>
    <property type="match status" value="1"/>
</dbReference>
<comment type="caution">
    <text evidence="2">The sequence shown here is derived from an EMBL/GenBank/DDBJ whole genome shotgun (WGS) entry which is preliminary data.</text>
</comment>
<reference evidence="2 3" key="1">
    <citation type="submission" date="2019-08" db="EMBL/GenBank/DDBJ databases">
        <title>Draft genome sequences of two oriental melons (Cucumis melo L. var makuwa).</title>
        <authorList>
            <person name="Kwon S.-Y."/>
        </authorList>
    </citation>
    <scope>NUCLEOTIDE SEQUENCE [LARGE SCALE GENOMIC DNA]</scope>
    <source>
        <strain evidence="3">cv. Chang Bougi</strain>
        <tissue evidence="2">Leaf</tissue>
    </source>
</reference>
<name>A0A5D3C8F5_CUCMM</name>